<keyword evidence="3" id="KW-1185">Reference proteome</keyword>
<dbReference type="AlphaFoldDB" id="A0AAD3SBP9"/>
<sequence length="129" mass="14272">MSAVAANDRDADRTRTRADWEEVNDDVSCRLRKFEGRGGAGNRQTARRRKGYPCEGDAPDIPMSPTAYFVDTCSASSGLPGSNLMDFHGSLICAVFTLIKCTLASRFLRDYFVFVVGSRFARNLLLLIP</sequence>
<feature type="region of interest" description="Disordered" evidence="1">
    <location>
        <begin position="35"/>
        <end position="58"/>
    </location>
</feature>
<evidence type="ECO:0000313" key="3">
    <source>
        <dbReference type="Proteomes" id="UP001279734"/>
    </source>
</evidence>
<proteinExistence type="predicted"/>
<evidence type="ECO:0000313" key="2">
    <source>
        <dbReference type="EMBL" id="GMH08195.1"/>
    </source>
</evidence>
<dbReference type="EMBL" id="BSYO01000008">
    <property type="protein sequence ID" value="GMH08195.1"/>
    <property type="molecule type" value="Genomic_DNA"/>
</dbReference>
<gene>
    <name evidence="2" type="ORF">Nepgr_010035</name>
</gene>
<comment type="caution">
    <text evidence="2">The sequence shown here is derived from an EMBL/GenBank/DDBJ whole genome shotgun (WGS) entry which is preliminary data.</text>
</comment>
<name>A0AAD3SBP9_NEPGR</name>
<protein>
    <submittedName>
        <fullName evidence="2">Uncharacterized protein</fullName>
    </submittedName>
</protein>
<reference evidence="2" key="1">
    <citation type="submission" date="2023-05" db="EMBL/GenBank/DDBJ databases">
        <title>Nepenthes gracilis genome sequencing.</title>
        <authorList>
            <person name="Fukushima K."/>
        </authorList>
    </citation>
    <scope>NUCLEOTIDE SEQUENCE</scope>
    <source>
        <strain evidence="2">SING2019-196</strain>
    </source>
</reference>
<evidence type="ECO:0000256" key="1">
    <source>
        <dbReference type="SAM" id="MobiDB-lite"/>
    </source>
</evidence>
<dbReference type="Proteomes" id="UP001279734">
    <property type="component" value="Unassembled WGS sequence"/>
</dbReference>
<accession>A0AAD3SBP9</accession>
<organism evidence="2 3">
    <name type="scientific">Nepenthes gracilis</name>
    <name type="common">Slender pitcher plant</name>
    <dbReference type="NCBI Taxonomy" id="150966"/>
    <lineage>
        <taxon>Eukaryota</taxon>
        <taxon>Viridiplantae</taxon>
        <taxon>Streptophyta</taxon>
        <taxon>Embryophyta</taxon>
        <taxon>Tracheophyta</taxon>
        <taxon>Spermatophyta</taxon>
        <taxon>Magnoliopsida</taxon>
        <taxon>eudicotyledons</taxon>
        <taxon>Gunneridae</taxon>
        <taxon>Pentapetalae</taxon>
        <taxon>Caryophyllales</taxon>
        <taxon>Nepenthaceae</taxon>
        <taxon>Nepenthes</taxon>
    </lineage>
</organism>